<protein>
    <recommendedName>
        <fullName evidence="4">DUF4283 domain-containing protein</fullName>
    </recommendedName>
</protein>
<feature type="compositionally biased region" description="Basic and acidic residues" evidence="1">
    <location>
        <begin position="166"/>
        <end position="179"/>
    </location>
</feature>
<evidence type="ECO:0008006" key="4">
    <source>
        <dbReference type="Google" id="ProtNLM"/>
    </source>
</evidence>
<sequence length="322" mass="36171">MAECIRHFDFDSKKRELMEVWRGKGDIECRDLGSKKCIITLGSVEDKEKALQDPTLNSLFDELRPLWARTRCLSCRVWLEITGMPIQLWAEENFVRLASLWGKYEMMDDVTEKMTSFNSARGKNTKSMCVNLGEMLLQALPDSEVVSSERTPPAGNGSVRAPVSDVCRRERASEPRSRTEPSSPIGSIIQETPVDYEQHRVLQLWDPLTEILVNKQLDLGHNFMGNRITNSDVMMMEVNLNLNSKSTRRVGNVGRRGDSVDTTLGPNDLPHQLKGIVDSQDNEVQLEGGEDTPPMEIEKQIGPEVGLQEGLLLVYANRGDGP</sequence>
<accession>A0ABU6RJE8</accession>
<proteinExistence type="predicted"/>
<evidence type="ECO:0000313" key="3">
    <source>
        <dbReference type="Proteomes" id="UP001341840"/>
    </source>
</evidence>
<name>A0ABU6RJE8_9FABA</name>
<organism evidence="2 3">
    <name type="scientific">Stylosanthes scabra</name>
    <dbReference type="NCBI Taxonomy" id="79078"/>
    <lineage>
        <taxon>Eukaryota</taxon>
        <taxon>Viridiplantae</taxon>
        <taxon>Streptophyta</taxon>
        <taxon>Embryophyta</taxon>
        <taxon>Tracheophyta</taxon>
        <taxon>Spermatophyta</taxon>
        <taxon>Magnoliopsida</taxon>
        <taxon>eudicotyledons</taxon>
        <taxon>Gunneridae</taxon>
        <taxon>Pentapetalae</taxon>
        <taxon>rosids</taxon>
        <taxon>fabids</taxon>
        <taxon>Fabales</taxon>
        <taxon>Fabaceae</taxon>
        <taxon>Papilionoideae</taxon>
        <taxon>50 kb inversion clade</taxon>
        <taxon>dalbergioids sensu lato</taxon>
        <taxon>Dalbergieae</taxon>
        <taxon>Pterocarpus clade</taxon>
        <taxon>Stylosanthes</taxon>
    </lineage>
</organism>
<reference evidence="2 3" key="1">
    <citation type="journal article" date="2023" name="Plants (Basel)">
        <title>Bridging the Gap: Combining Genomics and Transcriptomics Approaches to Understand Stylosanthes scabra, an Orphan Legume from the Brazilian Caatinga.</title>
        <authorList>
            <person name="Ferreira-Neto J.R.C."/>
            <person name="da Silva M.D."/>
            <person name="Binneck E."/>
            <person name="de Melo N.F."/>
            <person name="da Silva R.H."/>
            <person name="de Melo A.L.T.M."/>
            <person name="Pandolfi V."/>
            <person name="Bustamante F.O."/>
            <person name="Brasileiro-Vidal A.C."/>
            <person name="Benko-Iseppon A.M."/>
        </authorList>
    </citation>
    <scope>NUCLEOTIDE SEQUENCE [LARGE SCALE GENOMIC DNA]</scope>
    <source>
        <tissue evidence="2">Leaves</tissue>
    </source>
</reference>
<evidence type="ECO:0000313" key="2">
    <source>
        <dbReference type="EMBL" id="MED6123946.1"/>
    </source>
</evidence>
<dbReference type="EMBL" id="JASCZI010030622">
    <property type="protein sequence ID" value="MED6123946.1"/>
    <property type="molecule type" value="Genomic_DNA"/>
</dbReference>
<keyword evidence="3" id="KW-1185">Reference proteome</keyword>
<comment type="caution">
    <text evidence="2">The sequence shown here is derived from an EMBL/GenBank/DDBJ whole genome shotgun (WGS) entry which is preliminary data.</text>
</comment>
<gene>
    <name evidence="2" type="ORF">PIB30_054373</name>
</gene>
<dbReference type="Proteomes" id="UP001341840">
    <property type="component" value="Unassembled WGS sequence"/>
</dbReference>
<feature type="region of interest" description="Disordered" evidence="1">
    <location>
        <begin position="145"/>
        <end position="187"/>
    </location>
</feature>
<evidence type="ECO:0000256" key="1">
    <source>
        <dbReference type="SAM" id="MobiDB-lite"/>
    </source>
</evidence>